<feature type="transmembrane region" description="Helical" evidence="1">
    <location>
        <begin position="131"/>
        <end position="150"/>
    </location>
</feature>
<sequence>MRSLIKSLVITLIIIYPFIVFFSLKWFSIRYLSLLILFIFCLRLLVINQVKKNNLIWIILTLLGISLAIVGMLSDSIIFIQLYPIFVSLTLFCVFSFSLFQPYSFITNIAIKINKGPLPNYVVEYTRKVTIVWCIFFAFNAIIASLTILSKSIKLWTLYNGLLSYILIGALISGEWIVRGYVRRNHEQK</sequence>
<evidence type="ECO:0000313" key="2">
    <source>
        <dbReference type="EMBL" id="MFC4891675.1"/>
    </source>
</evidence>
<feature type="transmembrane region" description="Helical" evidence="1">
    <location>
        <begin position="85"/>
        <end position="111"/>
    </location>
</feature>
<feature type="transmembrane region" description="Helical" evidence="1">
    <location>
        <begin position="54"/>
        <end position="73"/>
    </location>
</feature>
<protein>
    <recommendedName>
        <fullName evidence="4">DNA gyrase subunit B</fullName>
    </recommendedName>
</protein>
<keyword evidence="1" id="KW-1133">Transmembrane helix</keyword>
<reference evidence="3" key="1">
    <citation type="journal article" date="2019" name="Int. J. Syst. Evol. Microbiol.">
        <title>The Global Catalogue of Microorganisms (GCM) 10K type strain sequencing project: providing services to taxonomists for standard genome sequencing and annotation.</title>
        <authorList>
            <consortium name="The Broad Institute Genomics Platform"/>
            <consortium name="The Broad Institute Genome Sequencing Center for Infectious Disease"/>
            <person name="Wu L."/>
            <person name="Ma J."/>
        </authorList>
    </citation>
    <scope>NUCLEOTIDE SEQUENCE [LARGE SCALE GENOMIC DNA]</scope>
    <source>
        <strain evidence="3">CGMCC 1.13718</strain>
    </source>
</reference>
<gene>
    <name evidence="2" type="ORF">ACFPDQ_01260</name>
</gene>
<dbReference type="EMBL" id="JBHSJH010000001">
    <property type="protein sequence ID" value="MFC4891675.1"/>
    <property type="molecule type" value="Genomic_DNA"/>
</dbReference>
<name>A0ABV9T987_9GAMM</name>
<evidence type="ECO:0000313" key="3">
    <source>
        <dbReference type="Proteomes" id="UP001595926"/>
    </source>
</evidence>
<keyword evidence="1" id="KW-0812">Transmembrane</keyword>
<keyword evidence="1" id="KW-0472">Membrane</keyword>
<evidence type="ECO:0000256" key="1">
    <source>
        <dbReference type="SAM" id="Phobius"/>
    </source>
</evidence>
<organism evidence="2 3">
    <name type="scientific">Pseudofrancisella aestuarii</name>
    <dbReference type="NCBI Taxonomy" id="2670347"/>
    <lineage>
        <taxon>Bacteria</taxon>
        <taxon>Pseudomonadati</taxon>
        <taxon>Pseudomonadota</taxon>
        <taxon>Gammaproteobacteria</taxon>
        <taxon>Thiotrichales</taxon>
        <taxon>Francisellaceae</taxon>
        <taxon>Pseudofrancisella</taxon>
    </lineage>
</organism>
<comment type="caution">
    <text evidence="2">The sequence shown here is derived from an EMBL/GenBank/DDBJ whole genome shotgun (WGS) entry which is preliminary data.</text>
</comment>
<dbReference type="Proteomes" id="UP001595926">
    <property type="component" value="Unassembled WGS sequence"/>
</dbReference>
<feature type="transmembrane region" description="Helical" evidence="1">
    <location>
        <begin position="30"/>
        <end position="47"/>
    </location>
</feature>
<feature type="transmembrane region" description="Helical" evidence="1">
    <location>
        <begin position="162"/>
        <end position="182"/>
    </location>
</feature>
<feature type="transmembrane region" description="Helical" evidence="1">
    <location>
        <begin position="7"/>
        <end position="24"/>
    </location>
</feature>
<dbReference type="RefSeq" id="WP_119330589.1">
    <property type="nucleotide sequence ID" value="NZ_JBHSJH010000001.1"/>
</dbReference>
<accession>A0ABV9T987</accession>
<keyword evidence="3" id="KW-1185">Reference proteome</keyword>
<proteinExistence type="predicted"/>
<evidence type="ECO:0008006" key="4">
    <source>
        <dbReference type="Google" id="ProtNLM"/>
    </source>
</evidence>